<protein>
    <submittedName>
        <fullName evidence="1">ANR family transcriptional regulator</fullName>
    </submittedName>
</protein>
<dbReference type="Pfam" id="PF06069">
    <property type="entry name" value="PerC"/>
    <property type="match status" value="1"/>
</dbReference>
<dbReference type="NCBIfam" id="NF033650">
    <property type="entry name" value="ANR_neg_reg"/>
    <property type="match status" value="1"/>
</dbReference>
<evidence type="ECO:0000313" key="1">
    <source>
        <dbReference type="EMBL" id="MFC6123232.1"/>
    </source>
</evidence>
<dbReference type="InterPro" id="IPR024684">
    <property type="entry name" value="Tscrpt_act_PerC/SfV_Orf40"/>
</dbReference>
<sequence>MSLVAEILEYIKTAPGSSAADICDAFPQYPRPAVQRAAYRLYDAGYTTRSGEKNKFLYTFNESRIESDVKPLQETRHAKALIKQAGELEQKGLYLRAATVWAEAFDASQSITEREQCLRRKRKCLTWGARAKSSERIYETSGRFVG</sequence>
<gene>
    <name evidence="1" type="ORF">ACFPZP_19475</name>
</gene>
<organism evidence="1 2">
    <name type="scientific">Citrobacter bitternis</name>
    <dbReference type="NCBI Taxonomy" id="1585982"/>
    <lineage>
        <taxon>Bacteria</taxon>
        <taxon>Pseudomonadati</taxon>
        <taxon>Pseudomonadota</taxon>
        <taxon>Gammaproteobacteria</taxon>
        <taxon>Enterobacterales</taxon>
        <taxon>Enterobacteriaceae</taxon>
        <taxon>Citrobacter</taxon>
    </lineage>
</organism>
<dbReference type="Proteomes" id="UP001596169">
    <property type="component" value="Unassembled WGS sequence"/>
</dbReference>
<proteinExistence type="predicted"/>
<name>A0ABW1Q2X0_9ENTR</name>
<accession>A0ABW1Q2X0</accession>
<comment type="caution">
    <text evidence="1">The sequence shown here is derived from an EMBL/GenBank/DDBJ whole genome shotgun (WGS) entry which is preliminary data.</text>
</comment>
<dbReference type="RefSeq" id="WP_378109213.1">
    <property type="nucleotide sequence ID" value="NZ_JBHSRG010000011.1"/>
</dbReference>
<dbReference type="EMBL" id="JBHSRG010000011">
    <property type="protein sequence ID" value="MFC6123232.1"/>
    <property type="molecule type" value="Genomic_DNA"/>
</dbReference>
<evidence type="ECO:0000313" key="2">
    <source>
        <dbReference type="Proteomes" id="UP001596169"/>
    </source>
</evidence>
<reference evidence="2" key="1">
    <citation type="journal article" date="2019" name="Int. J. Syst. Evol. Microbiol.">
        <title>The Global Catalogue of Microorganisms (GCM) 10K type strain sequencing project: providing services to taxonomists for standard genome sequencing and annotation.</title>
        <authorList>
            <consortium name="The Broad Institute Genomics Platform"/>
            <consortium name="The Broad Institute Genome Sequencing Center for Infectious Disease"/>
            <person name="Wu L."/>
            <person name="Ma J."/>
        </authorList>
    </citation>
    <scope>NUCLEOTIDE SEQUENCE [LARGE SCALE GENOMIC DNA]</scope>
    <source>
        <strain evidence="2">JCM30009</strain>
    </source>
</reference>
<keyword evidence="2" id="KW-1185">Reference proteome</keyword>
<dbReference type="InterPro" id="IPR047666">
    <property type="entry name" value="ANR_neg_reg"/>
</dbReference>